<keyword evidence="2" id="KW-1185">Reference proteome</keyword>
<reference evidence="2" key="1">
    <citation type="journal article" date="2014" name="Science">
        <title>Ancient hybridizations among the ancestral genomes of bread wheat.</title>
        <authorList>
            <consortium name="International Wheat Genome Sequencing Consortium,"/>
            <person name="Marcussen T."/>
            <person name="Sandve S.R."/>
            <person name="Heier L."/>
            <person name="Spannagl M."/>
            <person name="Pfeifer M."/>
            <person name="Jakobsen K.S."/>
            <person name="Wulff B.B."/>
            <person name="Steuernagel B."/>
            <person name="Mayer K.F."/>
            <person name="Olsen O.A."/>
        </authorList>
    </citation>
    <scope>NUCLEOTIDE SEQUENCE [LARGE SCALE GENOMIC DNA]</scope>
    <source>
        <strain evidence="2">cv. AL8/78</strain>
    </source>
</reference>
<dbReference type="Gramene" id="AET2Gv20659400.22">
    <property type="protein sequence ID" value="AET2Gv20659400.22"/>
    <property type="gene ID" value="AET2Gv20659400"/>
</dbReference>
<dbReference type="EnsemblPlants" id="AET2Gv20659400.22">
    <property type="protein sequence ID" value="AET2Gv20659400.22"/>
    <property type="gene ID" value="AET2Gv20659400"/>
</dbReference>
<evidence type="ECO:0000313" key="1">
    <source>
        <dbReference type="EnsemblPlants" id="AET2Gv20659400.22"/>
    </source>
</evidence>
<sequence length="49" mass="5848">MHGLERLWMRTELCVCMISFNFGHLCSYDILEESQCVYFGDLYHNKEAN</sequence>
<dbReference type="AlphaFoldDB" id="A0A453BWV0"/>
<accession>A0A453BWV0</accession>
<protein>
    <submittedName>
        <fullName evidence="1">Uncharacterized protein</fullName>
    </submittedName>
</protein>
<reference evidence="1" key="3">
    <citation type="journal article" date="2017" name="Nature">
        <title>Genome sequence of the progenitor of the wheat D genome Aegilops tauschii.</title>
        <authorList>
            <person name="Luo M.C."/>
            <person name="Gu Y.Q."/>
            <person name="Puiu D."/>
            <person name="Wang H."/>
            <person name="Twardziok S.O."/>
            <person name="Deal K.R."/>
            <person name="Huo N."/>
            <person name="Zhu T."/>
            <person name="Wang L."/>
            <person name="Wang Y."/>
            <person name="McGuire P.E."/>
            <person name="Liu S."/>
            <person name="Long H."/>
            <person name="Ramasamy R.K."/>
            <person name="Rodriguez J.C."/>
            <person name="Van S.L."/>
            <person name="Yuan L."/>
            <person name="Wang Z."/>
            <person name="Xia Z."/>
            <person name="Xiao L."/>
            <person name="Anderson O.D."/>
            <person name="Ouyang S."/>
            <person name="Liang Y."/>
            <person name="Zimin A.V."/>
            <person name="Pertea G."/>
            <person name="Qi P."/>
            <person name="Bennetzen J.L."/>
            <person name="Dai X."/>
            <person name="Dawson M.W."/>
            <person name="Muller H.G."/>
            <person name="Kugler K."/>
            <person name="Rivarola-Duarte L."/>
            <person name="Spannagl M."/>
            <person name="Mayer K.F.X."/>
            <person name="Lu F.H."/>
            <person name="Bevan M.W."/>
            <person name="Leroy P."/>
            <person name="Li P."/>
            <person name="You F.M."/>
            <person name="Sun Q."/>
            <person name="Liu Z."/>
            <person name="Lyons E."/>
            <person name="Wicker T."/>
            <person name="Salzberg S.L."/>
            <person name="Devos K.M."/>
            <person name="Dvorak J."/>
        </authorList>
    </citation>
    <scope>NUCLEOTIDE SEQUENCE [LARGE SCALE GENOMIC DNA]</scope>
    <source>
        <strain evidence="1">cv. AL8/78</strain>
    </source>
</reference>
<name>A0A453BWV0_AEGTS</name>
<reference evidence="1" key="5">
    <citation type="journal article" date="2021" name="G3 (Bethesda)">
        <title>Aegilops tauschii genome assembly Aet v5.0 features greater sequence contiguity and improved annotation.</title>
        <authorList>
            <person name="Wang L."/>
            <person name="Zhu T."/>
            <person name="Rodriguez J.C."/>
            <person name="Deal K.R."/>
            <person name="Dubcovsky J."/>
            <person name="McGuire P.E."/>
            <person name="Lux T."/>
            <person name="Spannagl M."/>
            <person name="Mayer K.F.X."/>
            <person name="Baldrich P."/>
            <person name="Meyers B.C."/>
            <person name="Huo N."/>
            <person name="Gu Y.Q."/>
            <person name="Zhou H."/>
            <person name="Devos K.M."/>
            <person name="Bennetzen J.L."/>
            <person name="Unver T."/>
            <person name="Budak H."/>
            <person name="Gulick P.J."/>
            <person name="Galiba G."/>
            <person name="Kalapos B."/>
            <person name="Nelson D.R."/>
            <person name="Li P."/>
            <person name="You F.M."/>
            <person name="Luo M.C."/>
            <person name="Dvorak J."/>
        </authorList>
    </citation>
    <scope>NUCLEOTIDE SEQUENCE [LARGE SCALE GENOMIC DNA]</scope>
    <source>
        <strain evidence="1">cv. AL8/78</strain>
    </source>
</reference>
<organism evidence="1 2">
    <name type="scientific">Aegilops tauschii subsp. strangulata</name>
    <name type="common">Goatgrass</name>
    <dbReference type="NCBI Taxonomy" id="200361"/>
    <lineage>
        <taxon>Eukaryota</taxon>
        <taxon>Viridiplantae</taxon>
        <taxon>Streptophyta</taxon>
        <taxon>Embryophyta</taxon>
        <taxon>Tracheophyta</taxon>
        <taxon>Spermatophyta</taxon>
        <taxon>Magnoliopsida</taxon>
        <taxon>Liliopsida</taxon>
        <taxon>Poales</taxon>
        <taxon>Poaceae</taxon>
        <taxon>BOP clade</taxon>
        <taxon>Pooideae</taxon>
        <taxon>Triticodae</taxon>
        <taxon>Triticeae</taxon>
        <taxon>Triticinae</taxon>
        <taxon>Aegilops</taxon>
    </lineage>
</organism>
<evidence type="ECO:0000313" key="2">
    <source>
        <dbReference type="Proteomes" id="UP000015105"/>
    </source>
</evidence>
<reference evidence="2" key="2">
    <citation type="journal article" date="2017" name="Nat. Plants">
        <title>The Aegilops tauschii genome reveals multiple impacts of transposons.</title>
        <authorList>
            <person name="Zhao G."/>
            <person name="Zou C."/>
            <person name="Li K."/>
            <person name="Wang K."/>
            <person name="Li T."/>
            <person name="Gao L."/>
            <person name="Zhang X."/>
            <person name="Wang H."/>
            <person name="Yang Z."/>
            <person name="Liu X."/>
            <person name="Jiang W."/>
            <person name="Mao L."/>
            <person name="Kong X."/>
            <person name="Jiao Y."/>
            <person name="Jia J."/>
        </authorList>
    </citation>
    <scope>NUCLEOTIDE SEQUENCE [LARGE SCALE GENOMIC DNA]</scope>
    <source>
        <strain evidence="2">cv. AL8/78</strain>
    </source>
</reference>
<dbReference type="Proteomes" id="UP000015105">
    <property type="component" value="Chromosome 2D"/>
</dbReference>
<reference evidence="1" key="4">
    <citation type="submission" date="2019-03" db="UniProtKB">
        <authorList>
            <consortium name="EnsemblPlants"/>
        </authorList>
    </citation>
    <scope>IDENTIFICATION</scope>
</reference>
<proteinExistence type="predicted"/>